<dbReference type="RefSeq" id="WP_155454852.1">
    <property type="nucleotide sequence ID" value="NZ_WNKX01000010.1"/>
</dbReference>
<proteinExistence type="inferred from homology"/>
<evidence type="ECO:0000256" key="1">
    <source>
        <dbReference type="ARBA" id="ARBA00006484"/>
    </source>
</evidence>
<dbReference type="Gene3D" id="3.40.50.720">
    <property type="entry name" value="NAD(P)-binding Rossmann-like Domain"/>
    <property type="match status" value="1"/>
</dbReference>
<dbReference type="InterPro" id="IPR002347">
    <property type="entry name" value="SDR_fam"/>
</dbReference>
<keyword evidence="3" id="KW-0732">Signal</keyword>
<dbReference type="PANTHER" id="PTHR42760">
    <property type="entry name" value="SHORT-CHAIN DEHYDROGENASES/REDUCTASES FAMILY MEMBER"/>
    <property type="match status" value="1"/>
</dbReference>
<organism evidence="4 5">
    <name type="scientific">Massilia eburnea</name>
    <dbReference type="NCBI Taxonomy" id="1776165"/>
    <lineage>
        <taxon>Bacteria</taxon>
        <taxon>Pseudomonadati</taxon>
        <taxon>Pseudomonadota</taxon>
        <taxon>Betaproteobacteria</taxon>
        <taxon>Burkholderiales</taxon>
        <taxon>Oxalobacteraceae</taxon>
        <taxon>Telluria group</taxon>
        <taxon>Massilia</taxon>
    </lineage>
</organism>
<dbReference type="GO" id="GO:0016616">
    <property type="term" value="F:oxidoreductase activity, acting on the CH-OH group of donors, NAD or NADP as acceptor"/>
    <property type="evidence" value="ECO:0007669"/>
    <property type="project" value="TreeGrafter"/>
</dbReference>
<name>A0A6L6QHE1_9BURK</name>
<dbReference type="InterPro" id="IPR036291">
    <property type="entry name" value="NAD(P)-bd_dom_sf"/>
</dbReference>
<dbReference type="Pfam" id="PF00106">
    <property type="entry name" value="adh_short"/>
    <property type="match status" value="1"/>
</dbReference>
<feature type="chain" id="PRO_5026713395" evidence="3">
    <location>
        <begin position="21"/>
        <end position="227"/>
    </location>
</feature>
<evidence type="ECO:0000313" key="4">
    <source>
        <dbReference type="EMBL" id="MTW11908.1"/>
    </source>
</evidence>
<sequence length="227" mass="23166">MATILITGAAGALGSAVAKAFDAAGANTILVGRDIARLEAACGAASERRMFAIADLRDAASVTAAARAGGDRFGRIDVLCNIAGGFAMGTPVHATSDAQWDELFDLNVRSLRNAVAAVVPGMLDGQGGKVVNIASGSARQGLANMGAYCASKDVVIRLTESMTAELRGQGINVNCILPGTIDTPDNRAAMPNADRSKWVAPEALADVILYLCSPAARAIHGASIPCI</sequence>
<dbReference type="SUPFAM" id="SSF51735">
    <property type="entry name" value="NAD(P)-binding Rossmann-fold domains"/>
    <property type="match status" value="1"/>
</dbReference>
<dbReference type="Proteomes" id="UP000472320">
    <property type="component" value="Unassembled WGS sequence"/>
</dbReference>
<feature type="signal peptide" evidence="3">
    <location>
        <begin position="1"/>
        <end position="20"/>
    </location>
</feature>
<keyword evidence="5" id="KW-1185">Reference proteome</keyword>
<dbReference type="AlphaFoldDB" id="A0A6L6QHE1"/>
<gene>
    <name evidence="4" type="ORF">GM658_14985</name>
</gene>
<evidence type="ECO:0000313" key="5">
    <source>
        <dbReference type="Proteomes" id="UP000472320"/>
    </source>
</evidence>
<dbReference type="EMBL" id="WNKX01000010">
    <property type="protein sequence ID" value="MTW11908.1"/>
    <property type="molecule type" value="Genomic_DNA"/>
</dbReference>
<comment type="caution">
    <text evidence="4">The sequence shown here is derived from an EMBL/GenBank/DDBJ whole genome shotgun (WGS) entry which is preliminary data.</text>
</comment>
<dbReference type="OrthoDB" id="118015at2"/>
<dbReference type="PRINTS" id="PR00080">
    <property type="entry name" value="SDRFAMILY"/>
</dbReference>
<protein>
    <submittedName>
        <fullName evidence="4">SDR family NAD(P)-dependent oxidoreductase</fullName>
    </submittedName>
</protein>
<evidence type="ECO:0000256" key="2">
    <source>
        <dbReference type="RuleBase" id="RU000363"/>
    </source>
</evidence>
<accession>A0A6L6QHE1</accession>
<evidence type="ECO:0000256" key="3">
    <source>
        <dbReference type="SAM" id="SignalP"/>
    </source>
</evidence>
<comment type="similarity">
    <text evidence="1 2">Belongs to the short-chain dehydrogenases/reductases (SDR) family.</text>
</comment>
<reference evidence="4 5" key="1">
    <citation type="submission" date="2019-11" db="EMBL/GenBank/DDBJ databases">
        <title>Type strains purchased from KCTC, JCM and DSMZ.</title>
        <authorList>
            <person name="Lu H."/>
        </authorList>
    </citation>
    <scope>NUCLEOTIDE SEQUENCE [LARGE SCALE GENOMIC DNA]</scope>
    <source>
        <strain evidence="4 5">JCM 31587</strain>
    </source>
</reference>
<dbReference type="PRINTS" id="PR00081">
    <property type="entry name" value="GDHRDH"/>
</dbReference>